<evidence type="ECO:0000256" key="6">
    <source>
        <dbReference type="PIRSR" id="PIRSR600223-1"/>
    </source>
</evidence>
<dbReference type="Pfam" id="PF10502">
    <property type="entry name" value="Peptidase_S26"/>
    <property type="match status" value="1"/>
</dbReference>
<dbReference type="OrthoDB" id="9815782at2"/>
<sequence length="251" mass="28820">MTPWFDEHLEGKQKSVFREYAESIGLAVLFALTLRAFVIEAFKIPSKSMVPTLLVGDHLFVNKFVYGLRVPFTQSYMVEFSDVERGEVVVFKFPSKEAREYLLKQPASHRQCIEMSTLDEDRDFIKRVIGVAGDKVELRDNQILINDKPVESLGLRKVATGNFLYPHQIVETKRLNGHTYTVQYSGADENFGPITVKPGHIFTMGDNRDNSSDGRCWGQVPLQNVKGRALFIWWSIGEESYRWNRIGQMIH</sequence>
<comment type="catalytic activity">
    <reaction evidence="1 7">
        <text>Cleavage of hydrophobic, N-terminal signal or leader sequences from secreted and periplasmic proteins.</text>
        <dbReference type="EC" id="3.4.21.89"/>
    </reaction>
</comment>
<comment type="subcellular location">
    <subcellularLocation>
        <location evidence="7">Membrane</location>
        <topology evidence="7">Single-pass type II membrane protein</topology>
    </subcellularLocation>
</comment>
<feature type="active site" evidence="6">
    <location>
        <position position="48"/>
    </location>
</feature>
<dbReference type="InterPro" id="IPR000223">
    <property type="entry name" value="Pept_S26A_signal_pept_1"/>
</dbReference>
<dbReference type="KEGG" id="bsed:DN745_14850"/>
<dbReference type="PROSITE" id="PS00501">
    <property type="entry name" value="SPASE_I_1"/>
    <property type="match status" value="1"/>
</dbReference>
<keyword evidence="7" id="KW-0812">Transmembrane</keyword>
<gene>
    <name evidence="9" type="primary">lepB</name>
    <name evidence="9" type="ORF">DN745_14850</name>
</gene>
<reference evidence="9 10" key="1">
    <citation type="submission" date="2018-06" db="EMBL/GenBank/DDBJ databases">
        <title>Lujinxingia sediminis gen. nov. sp. nov., a new facultative anaerobic member of the class Deltaproteobacteria, and proposal of Lujinxingaceae fam. nov.</title>
        <authorList>
            <person name="Guo L.-Y."/>
            <person name="Li C.-M."/>
            <person name="Wang S."/>
            <person name="Du Z.-J."/>
        </authorList>
    </citation>
    <scope>NUCLEOTIDE SEQUENCE [LARGE SCALE GENOMIC DNA]</scope>
    <source>
        <strain evidence="9 10">FA350</strain>
    </source>
</reference>
<evidence type="ECO:0000256" key="7">
    <source>
        <dbReference type="RuleBase" id="RU362042"/>
    </source>
</evidence>
<dbReference type="Proteomes" id="UP000249799">
    <property type="component" value="Chromosome"/>
</dbReference>
<evidence type="ECO:0000256" key="1">
    <source>
        <dbReference type="ARBA" id="ARBA00000677"/>
    </source>
</evidence>
<comment type="similarity">
    <text evidence="2 7">Belongs to the peptidase S26 family.</text>
</comment>
<dbReference type="CDD" id="cd06530">
    <property type="entry name" value="S26_SPase_I"/>
    <property type="match status" value="1"/>
</dbReference>
<dbReference type="InterPro" id="IPR019756">
    <property type="entry name" value="Pept_S26A_signal_pept_1_Ser-AS"/>
</dbReference>
<feature type="active site" evidence="6">
    <location>
        <position position="126"/>
    </location>
</feature>
<evidence type="ECO:0000256" key="5">
    <source>
        <dbReference type="ARBA" id="ARBA00022801"/>
    </source>
</evidence>
<keyword evidence="10" id="KW-1185">Reference proteome</keyword>
<dbReference type="GO" id="GO:0016020">
    <property type="term" value="C:membrane"/>
    <property type="evidence" value="ECO:0007669"/>
    <property type="project" value="UniProtKB-SubCell"/>
</dbReference>
<dbReference type="PROSITE" id="PS00761">
    <property type="entry name" value="SPASE_I_3"/>
    <property type="match status" value="1"/>
</dbReference>
<keyword evidence="7" id="KW-0472">Membrane</keyword>
<protein>
    <recommendedName>
        <fullName evidence="3 7">Signal peptidase I</fullName>
        <ecNumber evidence="3 7">3.4.21.89</ecNumber>
    </recommendedName>
</protein>
<dbReference type="PRINTS" id="PR00727">
    <property type="entry name" value="LEADERPTASE"/>
</dbReference>
<dbReference type="AlphaFoldDB" id="A0A2Z4FRV0"/>
<keyword evidence="4 7" id="KW-0645">Protease</keyword>
<dbReference type="NCBIfam" id="TIGR02227">
    <property type="entry name" value="sigpep_I_bact"/>
    <property type="match status" value="1"/>
</dbReference>
<evidence type="ECO:0000256" key="3">
    <source>
        <dbReference type="ARBA" id="ARBA00013208"/>
    </source>
</evidence>
<keyword evidence="5 7" id="KW-0378">Hydrolase</keyword>
<dbReference type="SUPFAM" id="SSF51306">
    <property type="entry name" value="LexA/Signal peptidase"/>
    <property type="match status" value="1"/>
</dbReference>
<evidence type="ECO:0000256" key="4">
    <source>
        <dbReference type="ARBA" id="ARBA00022670"/>
    </source>
</evidence>
<proteinExistence type="inferred from homology"/>
<keyword evidence="7" id="KW-1133">Transmembrane helix</keyword>
<name>A0A2Z4FRV0_9DELT</name>
<dbReference type="EC" id="3.4.21.89" evidence="3 7"/>
<feature type="domain" description="Peptidase S26" evidence="8">
    <location>
        <begin position="18"/>
        <end position="234"/>
    </location>
</feature>
<evidence type="ECO:0000256" key="2">
    <source>
        <dbReference type="ARBA" id="ARBA00009370"/>
    </source>
</evidence>
<dbReference type="GO" id="GO:0009003">
    <property type="term" value="F:signal peptidase activity"/>
    <property type="evidence" value="ECO:0007669"/>
    <property type="project" value="UniProtKB-EC"/>
</dbReference>
<organism evidence="9 10">
    <name type="scientific">Bradymonas sediminis</name>
    <dbReference type="NCBI Taxonomy" id="1548548"/>
    <lineage>
        <taxon>Bacteria</taxon>
        <taxon>Deltaproteobacteria</taxon>
        <taxon>Bradymonadales</taxon>
        <taxon>Bradymonadaceae</taxon>
        <taxon>Bradymonas</taxon>
    </lineage>
</organism>
<dbReference type="InterPro" id="IPR019758">
    <property type="entry name" value="Pept_S26A_signal_pept_1_CS"/>
</dbReference>
<dbReference type="PANTHER" id="PTHR43390:SF1">
    <property type="entry name" value="CHLOROPLAST PROCESSING PEPTIDASE"/>
    <property type="match status" value="1"/>
</dbReference>
<dbReference type="InterPro" id="IPR036286">
    <property type="entry name" value="LexA/Signal_pep-like_sf"/>
</dbReference>
<evidence type="ECO:0000313" key="9">
    <source>
        <dbReference type="EMBL" id="AWV91454.1"/>
    </source>
</evidence>
<dbReference type="EMBL" id="CP030032">
    <property type="protein sequence ID" value="AWV91454.1"/>
    <property type="molecule type" value="Genomic_DNA"/>
</dbReference>
<feature type="transmembrane region" description="Helical" evidence="7">
    <location>
        <begin position="20"/>
        <end position="39"/>
    </location>
</feature>
<dbReference type="GO" id="GO:0006465">
    <property type="term" value="P:signal peptide processing"/>
    <property type="evidence" value="ECO:0007669"/>
    <property type="project" value="InterPro"/>
</dbReference>
<dbReference type="GO" id="GO:0004252">
    <property type="term" value="F:serine-type endopeptidase activity"/>
    <property type="evidence" value="ECO:0007669"/>
    <property type="project" value="InterPro"/>
</dbReference>
<evidence type="ECO:0000259" key="8">
    <source>
        <dbReference type="Pfam" id="PF10502"/>
    </source>
</evidence>
<evidence type="ECO:0000313" key="10">
    <source>
        <dbReference type="Proteomes" id="UP000249799"/>
    </source>
</evidence>
<dbReference type="PANTHER" id="PTHR43390">
    <property type="entry name" value="SIGNAL PEPTIDASE I"/>
    <property type="match status" value="1"/>
</dbReference>
<dbReference type="Gene3D" id="2.10.109.10">
    <property type="entry name" value="Umud Fragment, subunit A"/>
    <property type="match status" value="1"/>
</dbReference>
<accession>A0A2Z4FRV0</accession>
<dbReference type="InterPro" id="IPR019533">
    <property type="entry name" value="Peptidase_S26"/>
</dbReference>